<name>A0AAV5AM85_9AGAM</name>
<dbReference type="AlphaFoldDB" id="A0AAV5AM85"/>
<dbReference type="InterPro" id="IPR036812">
    <property type="entry name" value="NAD(P)_OxRdtase_dom_sf"/>
</dbReference>
<dbReference type="EMBL" id="BPWL01000009">
    <property type="protein sequence ID" value="GJJ13970.1"/>
    <property type="molecule type" value="Genomic_DNA"/>
</dbReference>
<gene>
    <name evidence="2" type="ORF">Clacol_008227</name>
</gene>
<keyword evidence="3" id="KW-1185">Reference proteome</keyword>
<dbReference type="Gene3D" id="3.20.20.100">
    <property type="entry name" value="NADP-dependent oxidoreductase domain"/>
    <property type="match status" value="1"/>
</dbReference>
<reference evidence="2" key="1">
    <citation type="submission" date="2021-10" db="EMBL/GenBank/DDBJ databases">
        <title>De novo Genome Assembly of Clathrus columnatus (Basidiomycota, Fungi) Using Illumina and Nanopore Sequence Data.</title>
        <authorList>
            <person name="Ogiso-Tanaka E."/>
            <person name="Itagaki H."/>
            <person name="Hosoya T."/>
            <person name="Hosaka K."/>
        </authorList>
    </citation>
    <scope>NUCLEOTIDE SEQUENCE</scope>
    <source>
        <strain evidence="2">MO-923</strain>
    </source>
</reference>
<dbReference type="PANTHER" id="PTHR43147:SF2">
    <property type="entry name" value="NADP-DEPENDENT OXIDOREDUCTASE DOMAIN-CONTAINING PROTEIN"/>
    <property type="match status" value="1"/>
</dbReference>
<dbReference type="InterPro" id="IPR023210">
    <property type="entry name" value="NADP_OxRdtase_dom"/>
</dbReference>
<feature type="domain" description="NADP-dependent oxidoreductase" evidence="1">
    <location>
        <begin position="20"/>
        <end position="205"/>
    </location>
</feature>
<dbReference type="Pfam" id="PF00248">
    <property type="entry name" value="Aldo_ket_red"/>
    <property type="match status" value="1"/>
</dbReference>
<dbReference type="SUPFAM" id="SSF51430">
    <property type="entry name" value="NAD(P)-linked oxidoreductase"/>
    <property type="match status" value="1"/>
</dbReference>
<evidence type="ECO:0000259" key="1">
    <source>
        <dbReference type="Pfam" id="PF00248"/>
    </source>
</evidence>
<dbReference type="PANTHER" id="PTHR43147">
    <property type="entry name" value="PROTEIN TAS"/>
    <property type="match status" value="1"/>
</dbReference>
<sequence>MADLVETVRLGPLVVPRVFNGLWQLSSPAWGTAPVSKIKQEMKRYFDAGFIAFGNAVSSSLFSSDDNNNLIQMGISADHYGSAEQIFGSFRSSLAPEDRSRVICATKWCVFRPTDPTPQFVREAVHERLAQTGAQTVDLLQVHWSDYSSRAYIVALRYLQSLQIGPNKLINALGLCNFDSARTDEICTALGPGAIVSNQVQIKLLTYGTLCGGFLSDKYLGAQLPDTYSSLTPSERKYLDIILNVWGDWPLFQQLLSTLRSIGDRHDGRSIAVIATRWVLDYPFVAAVLCFGARHELAALLLSIKTMGYLTVSFPVLLSPLSPSSSRMHTRTIVGYLASV</sequence>
<organism evidence="2 3">
    <name type="scientific">Clathrus columnatus</name>
    <dbReference type="NCBI Taxonomy" id="1419009"/>
    <lineage>
        <taxon>Eukaryota</taxon>
        <taxon>Fungi</taxon>
        <taxon>Dikarya</taxon>
        <taxon>Basidiomycota</taxon>
        <taxon>Agaricomycotina</taxon>
        <taxon>Agaricomycetes</taxon>
        <taxon>Phallomycetidae</taxon>
        <taxon>Phallales</taxon>
        <taxon>Clathraceae</taxon>
        <taxon>Clathrus</taxon>
    </lineage>
</organism>
<comment type="caution">
    <text evidence="2">The sequence shown here is derived from an EMBL/GenBank/DDBJ whole genome shotgun (WGS) entry which is preliminary data.</text>
</comment>
<protein>
    <recommendedName>
        <fullName evidence="1">NADP-dependent oxidoreductase domain-containing protein</fullName>
    </recommendedName>
</protein>
<evidence type="ECO:0000313" key="3">
    <source>
        <dbReference type="Proteomes" id="UP001050691"/>
    </source>
</evidence>
<proteinExistence type="predicted"/>
<evidence type="ECO:0000313" key="2">
    <source>
        <dbReference type="EMBL" id="GJJ13970.1"/>
    </source>
</evidence>
<dbReference type="Proteomes" id="UP001050691">
    <property type="component" value="Unassembled WGS sequence"/>
</dbReference>
<accession>A0AAV5AM85</accession>